<proteinExistence type="predicted"/>
<comment type="caution">
    <text evidence="10">The sequence shown here is derived from an EMBL/GenBank/DDBJ whole genome shotgun (WGS) entry which is preliminary data.</text>
</comment>
<dbReference type="EMBL" id="JABVED010000009">
    <property type="protein sequence ID" value="MBC6449035.1"/>
    <property type="molecule type" value="Genomic_DNA"/>
</dbReference>
<feature type="transmembrane region" description="Helical" evidence="8">
    <location>
        <begin position="240"/>
        <end position="264"/>
    </location>
</feature>
<keyword evidence="5 8" id="KW-0812">Transmembrane</keyword>
<evidence type="ECO:0000256" key="6">
    <source>
        <dbReference type="ARBA" id="ARBA00022989"/>
    </source>
</evidence>
<accession>A0ABR7L8K2</accession>
<dbReference type="Proteomes" id="UP000734823">
    <property type="component" value="Unassembled WGS sequence"/>
</dbReference>
<gene>
    <name evidence="10" type="ORF">GPZ80_17855</name>
</gene>
<evidence type="ECO:0000256" key="3">
    <source>
        <dbReference type="ARBA" id="ARBA00022676"/>
    </source>
</evidence>
<keyword evidence="3" id="KW-0328">Glycosyltransferase</keyword>
<evidence type="ECO:0000256" key="8">
    <source>
        <dbReference type="SAM" id="Phobius"/>
    </source>
</evidence>
<evidence type="ECO:0000256" key="2">
    <source>
        <dbReference type="ARBA" id="ARBA00022475"/>
    </source>
</evidence>
<evidence type="ECO:0000313" key="11">
    <source>
        <dbReference type="Proteomes" id="UP000734823"/>
    </source>
</evidence>
<dbReference type="PANTHER" id="PTHR33908:SF11">
    <property type="entry name" value="MEMBRANE PROTEIN"/>
    <property type="match status" value="1"/>
</dbReference>
<feature type="transmembrane region" description="Helical" evidence="8">
    <location>
        <begin position="71"/>
        <end position="92"/>
    </location>
</feature>
<protein>
    <submittedName>
        <fullName evidence="10">Glycosyltransferase family 39 protein</fullName>
    </submittedName>
</protein>
<feature type="transmembrane region" description="Helical" evidence="8">
    <location>
        <begin position="271"/>
        <end position="303"/>
    </location>
</feature>
<keyword evidence="6 8" id="KW-1133">Transmembrane helix</keyword>
<name>A0ABR7L8K2_9PSEU</name>
<organism evidence="10 11">
    <name type="scientific">Actinokineospora xionganensis</name>
    <dbReference type="NCBI Taxonomy" id="2684470"/>
    <lineage>
        <taxon>Bacteria</taxon>
        <taxon>Bacillati</taxon>
        <taxon>Actinomycetota</taxon>
        <taxon>Actinomycetes</taxon>
        <taxon>Pseudonocardiales</taxon>
        <taxon>Pseudonocardiaceae</taxon>
        <taxon>Actinokineospora</taxon>
    </lineage>
</organism>
<keyword evidence="7 8" id="KW-0472">Membrane</keyword>
<feature type="transmembrane region" description="Helical" evidence="8">
    <location>
        <begin position="6"/>
        <end position="24"/>
    </location>
</feature>
<keyword evidence="2" id="KW-1003">Cell membrane</keyword>
<keyword evidence="4" id="KW-0808">Transferase</keyword>
<feature type="domain" description="Glycosyltransferase RgtA/B/C/D-like" evidence="9">
    <location>
        <begin position="51"/>
        <end position="211"/>
    </location>
</feature>
<evidence type="ECO:0000256" key="1">
    <source>
        <dbReference type="ARBA" id="ARBA00004651"/>
    </source>
</evidence>
<dbReference type="Pfam" id="PF13231">
    <property type="entry name" value="PMT_2"/>
    <property type="match status" value="1"/>
</dbReference>
<comment type="subcellular location">
    <subcellularLocation>
        <location evidence="1">Cell membrane</location>
        <topology evidence="1">Multi-pass membrane protein</topology>
    </subcellularLocation>
</comment>
<reference evidence="10 11" key="1">
    <citation type="submission" date="2020-06" db="EMBL/GenBank/DDBJ databases">
        <title>Actinokineospora xiongansis sp. nov., isolated from soil of Baiyangdian.</title>
        <authorList>
            <person name="Zhang X."/>
        </authorList>
    </citation>
    <scope>NUCLEOTIDE SEQUENCE [LARGE SCALE GENOMIC DNA]</scope>
    <source>
        <strain evidence="10 11">HBU206404</strain>
    </source>
</reference>
<dbReference type="InterPro" id="IPR050297">
    <property type="entry name" value="LipidA_mod_glycosyltrf_83"/>
</dbReference>
<sequence length="485" mass="52052">MVVAASHQWPVLAIAGGLALLLLLTSGRYGYFGDELYFWAAGHHLDWSYADQPPLVPLLARIADTMFPGSLVAMRVPALLCAVAGVLLAAATARELGGSRRAQVLTAAAVACSPVLAVGGHVLATTPIDMFLWIVITWLLARWIRLRDDRLLLWTGVATAVALQAKYLIVFFWVAACLAILAFGPRELLRKRMFWIGTAIAAAGAVPAVLWQAANGWPQLAMGSVLAAQQGPADSGPVGFFLLLLASAGVLGAPLLGFGIWRALRSPEHRFLAWTLFGLVLLFVLTFGQGYYVTGMFTVLWAVGAVGLDRVRARWLPWAAWPACALSAAMVLTLLPVRPVESLAGQGAATNPIGVESVGWPELADAVAAAYWALPPEDRARATVVADHYWAASAVARYGPERGLPAVYSPHRGYWYFGAPPDSATLVLHVGGTRAGLMEHFGHVTRVATVDNRLGVDNTFQGAPVWLCEGLRRPWSDLWGSLRSL</sequence>
<evidence type="ECO:0000256" key="5">
    <source>
        <dbReference type="ARBA" id="ARBA00022692"/>
    </source>
</evidence>
<evidence type="ECO:0000256" key="7">
    <source>
        <dbReference type="ARBA" id="ARBA00023136"/>
    </source>
</evidence>
<feature type="transmembrane region" description="Helical" evidence="8">
    <location>
        <begin position="152"/>
        <end position="181"/>
    </location>
</feature>
<evidence type="ECO:0000256" key="4">
    <source>
        <dbReference type="ARBA" id="ARBA00022679"/>
    </source>
</evidence>
<keyword evidence="11" id="KW-1185">Reference proteome</keyword>
<evidence type="ECO:0000313" key="10">
    <source>
        <dbReference type="EMBL" id="MBC6449035.1"/>
    </source>
</evidence>
<feature type="transmembrane region" description="Helical" evidence="8">
    <location>
        <begin position="193"/>
        <end position="214"/>
    </location>
</feature>
<evidence type="ECO:0000259" key="9">
    <source>
        <dbReference type="Pfam" id="PF13231"/>
    </source>
</evidence>
<dbReference type="PANTHER" id="PTHR33908">
    <property type="entry name" value="MANNOSYLTRANSFERASE YKCB-RELATED"/>
    <property type="match status" value="1"/>
</dbReference>
<dbReference type="InterPro" id="IPR038731">
    <property type="entry name" value="RgtA/B/C-like"/>
</dbReference>